<dbReference type="EMBL" id="JAESVP010000003">
    <property type="protein sequence ID" value="MBL4927927.1"/>
    <property type="molecule type" value="Genomic_DNA"/>
</dbReference>
<sequence>MRQIVSAACGLWLCQAGQVVAQSQTGVVVELYTSQGCSSCPPADQVFEQLVNQPGVIPLALHVDYWDYIGWQDTFGNARFTDRQKAYARASGERMIYTPQMIISGQERIVGSEAQELATAIARQLAVQPAVKLTIERMGDRVMIRAAANPPLPQAVVVQLVRYQPQQTVEIEGGENQGQIVTYSNIVTDWQRLGEWPGKAPLEVEAEAPGPSPVVVILQNQGPSNIVAAASLK</sequence>
<comment type="caution">
    <text evidence="2">The sequence shown here is derived from an EMBL/GenBank/DDBJ whole genome shotgun (WGS) entry which is preliminary data.</text>
</comment>
<dbReference type="InterPro" id="IPR036249">
    <property type="entry name" value="Thioredoxin-like_sf"/>
</dbReference>
<feature type="signal peptide" evidence="1">
    <location>
        <begin position="1"/>
        <end position="21"/>
    </location>
</feature>
<protein>
    <submittedName>
        <fullName evidence="2">DUF1223 domain-containing protein</fullName>
    </submittedName>
</protein>
<evidence type="ECO:0000313" key="3">
    <source>
        <dbReference type="Proteomes" id="UP000619033"/>
    </source>
</evidence>
<evidence type="ECO:0000313" key="2">
    <source>
        <dbReference type="EMBL" id="MBL4927927.1"/>
    </source>
</evidence>
<organism evidence="2 3">
    <name type="scientific">Fuscibacter oryzae</name>
    <dbReference type="NCBI Taxonomy" id="2803939"/>
    <lineage>
        <taxon>Bacteria</taxon>
        <taxon>Pseudomonadati</taxon>
        <taxon>Pseudomonadota</taxon>
        <taxon>Alphaproteobacteria</taxon>
        <taxon>Rhodobacterales</taxon>
        <taxon>Paracoccaceae</taxon>
        <taxon>Fuscibacter</taxon>
    </lineage>
</organism>
<gene>
    <name evidence="2" type="ORF">JI744_07400</name>
</gene>
<dbReference type="Proteomes" id="UP000619033">
    <property type="component" value="Unassembled WGS sequence"/>
</dbReference>
<keyword evidence="3" id="KW-1185">Reference proteome</keyword>
<feature type="chain" id="PRO_5035151474" evidence="1">
    <location>
        <begin position="22"/>
        <end position="233"/>
    </location>
</feature>
<name>A0A8J7MPC4_9RHOB</name>
<dbReference type="InterPro" id="IPR010634">
    <property type="entry name" value="DUF1223"/>
</dbReference>
<reference evidence="2" key="1">
    <citation type="submission" date="2021-01" db="EMBL/GenBank/DDBJ databases">
        <title>Genome seq and assembly of Tabrizicola sp. KVB23.</title>
        <authorList>
            <person name="Chhetri G."/>
        </authorList>
    </citation>
    <scope>NUCLEOTIDE SEQUENCE</scope>
    <source>
        <strain evidence="2">KVB23</strain>
    </source>
</reference>
<dbReference type="Pfam" id="PF06764">
    <property type="entry name" value="DUF1223"/>
    <property type="match status" value="1"/>
</dbReference>
<keyword evidence="1" id="KW-0732">Signal</keyword>
<dbReference type="PANTHER" id="PTHR36057:SF1">
    <property type="entry name" value="LIPOPROTEIN LIPID ATTACHMENT SITE-LIKE PROTEIN, PUTATIVE (DUF1223)-RELATED"/>
    <property type="match status" value="1"/>
</dbReference>
<dbReference type="RefSeq" id="WP_202659402.1">
    <property type="nucleotide sequence ID" value="NZ_JAESVP010000003.1"/>
</dbReference>
<dbReference type="SUPFAM" id="SSF52833">
    <property type="entry name" value="Thioredoxin-like"/>
    <property type="match status" value="1"/>
</dbReference>
<evidence type="ECO:0000256" key="1">
    <source>
        <dbReference type="SAM" id="SignalP"/>
    </source>
</evidence>
<proteinExistence type="predicted"/>
<dbReference type="AlphaFoldDB" id="A0A8J7MPC4"/>
<dbReference type="PANTHER" id="PTHR36057">
    <property type="match status" value="1"/>
</dbReference>
<accession>A0A8J7MPC4</accession>